<keyword evidence="2" id="KW-0597">Phosphoprotein</keyword>
<dbReference type="AlphaFoldDB" id="A0AAD4FD03"/>
<comment type="caution">
    <text evidence="4">The sequence shown here is derived from an EMBL/GenBank/DDBJ whole genome shotgun (WGS) entry which is preliminary data.</text>
</comment>
<evidence type="ECO:0000256" key="2">
    <source>
        <dbReference type="ARBA" id="ARBA00022553"/>
    </source>
</evidence>
<name>A0AAD4FD03_9PLEO</name>
<dbReference type="InterPro" id="IPR016039">
    <property type="entry name" value="Thiolase-like"/>
</dbReference>
<dbReference type="InterPro" id="IPR050091">
    <property type="entry name" value="PKS_NRPS_Biosynth_Enz"/>
</dbReference>
<evidence type="ECO:0000256" key="1">
    <source>
        <dbReference type="ARBA" id="ARBA00022450"/>
    </source>
</evidence>
<dbReference type="Pfam" id="PF00109">
    <property type="entry name" value="ketoacyl-synt"/>
    <property type="match status" value="1"/>
</dbReference>
<dbReference type="GO" id="GO:0004312">
    <property type="term" value="F:fatty acid synthase activity"/>
    <property type="evidence" value="ECO:0007669"/>
    <property type="project" value="TreeGrafter"/>
</dbReference>
<organism evidence="4 5">
    <name type="scientific">Alternaria panax</name>
    <dbReference type="NCBI Taxonomy" id="48097"/>
    <lineage>
        <taxon>Eukaryota</taxon>
        <taxon>Fungi</taxon>
        <taxon>Dikarya</taxon>
        <taxon>Ascomycota</taxon>
        <taxon>Pezizomycotina</taxon>
        <taxon>Dothideomycetes</taxon>
        <taxon>Pleosporomycetidae</taxon>
        <taxon>Pleosporales</taxon>
        <taxon>Pleosporineae</taxon>
        <taxon>Pleosporaceae</taxon>
        <taxon>Alternaria</taxon>
        <taxon>Alternaria sect. Panax</taxon>
    </lineage>
</organism>
<accession>A0AAD4FD03</accession>
<protein>
    <recommendedName>
        <fullName evidence="3">Beta-ketoacyl synthase-like N-terminal domain-containing protein</fullName>
    </recommendedName>
</protein>
<proteinExistence type="predicted"/>
<dbReference type="Proteomes" id="UP001199106">
    <property type="component" value="Unassembled WGS sequence"/>
</dbReference>
<dbReference type="InterPro" id="IPR014030">
    <property type="entry name" value="Ketoacyl_synth_N"/>
</dbReference>
<dbReference type="EMBL" id="JAANER010000007">
    <property type="protein sequence ID" value="KAG9187562.1"/>
    <property type="molecule type" value="Genomic_DNA"/>
</dbReference>
<gene>
    <name evidence="4" type="ORF">G6011_05433</name>
</gene>
<sequence length="336" mass="37033">MSVVGGVNLMFEPDISILLGTAKIPSPEGKSKLWDANANGYARGEGFGVTILKPLDTASRDGDNIRAVVLAQETNADKIYGIGLRDVSIDTALHVPDTEKSIEVMTQLHNRRTVRTISMQYGPTFRNMTELYAGPNASHGVMKVPDIKSIMPKGFGLPTTISGEDQALNEAVVPRSFDRIFVPVNIPMTAGAERHGCSSAKKLSYTTWNSNITMSEATMAEPVVIMKGVTLASVGATEDTSKQVETRASCFWQNWHVDADLLTPSQIKEIIYRRTLKSKDDDSVLDLLEFVCLSEEGKAHVPQDGFWKSYVEWMHDTVKELPLLPADIESKMEKAW</sequence>
<dbReference type="InterPro" id="IPR042104">
    <property type="entry name" value="PKS_dehydratase_sf"/>
</dbReference>
<dbReference type="PANTHER" id="PTHR43775">
    <property type="entry name" value="FATTY ACID SYNTHASE"/>
    <property type="match status" value="1"/>
</dbReference>
<dbReference type="GO" id="GO:0006633">
    <property type="term" value="P:fatty acid biosynthetic process"/>
    <property type="evidence" value="ECO:0007669"/>
    <property type="project" value="TreeGrafter"/>
</dbReference>
<keyword evidence="5" id="KW-1185">Reference proteome</keyword>
<dbReference type="Gene3D" id="3.10.129.110">
    <property type="entry name" value="Polyketide synthase dehydratase"/>
    <property type="match status" value="1"/>
</dbReference>
<evidence type="ECO:0000313" key="4">
    <source>
        <dbReference type="EMBL" id="KAG9187562.1"/>
    </source>
</evidence>
<keyword evidence="1" id="KW-0596">Phosphopantetheine</keyword>
<dbReference type="SUPFAM" id="SSF53901">
    <property type="entry name" value="Thiolase-like"/>
    <property type="match status" value="1"/>
</dbReference>
<reference evidence="4" key="1">
    <citation type="submission" date="2021-07" db="EMBL/GenBank/DDBJ databases">
        <title>Genome Resource of American Ginseng Black Spot Pathogen Alternaria panax.</title>
        <authorList>
            <person name="Qiu C."/>
            <person name="Wang W."/>
            <person name="Liu Z."/>
        </authorList>
    </citation>
    <scope>NUCLEOTIDE SEQUENCE</scope>
    <source>
        <strain evidence="4">BNCC115425</strain>
    </source>
</reference>
<evidence type="ECO:0000313" key="5">
    <source>
        <dbReference type="Proteomes" id="UP001199106"/>
    </source>
</evidence>
<feature type="domain" description="Beta-ketoacyl synthase-like N-terminal" evidence="3">
    <location>
        <begin position="2"/>
        <end position="58"/>
    </location>
</feature>
<dbReference type="Gene3D" id="3.40.47.10">
    <property type="match status" value="1"/>
</dbReference>
<evidence type="ECO:0000259" key="3">
    <source>
        <dbReference type="Pfam" id="PF00109"/>
    </source>
</evidence>
<dbReference type="PANTHER" id="PTHR43775:SF37">
    <property type="entry name" value="SI:DKEY-61P9.11"/>
    <property type="match status" value="1"/>
</dbReference>